<dbReference type="GO" id="GO:0016811">
    <property type="term" value="F:hydrolase activity, acting on carbon-nitrogen (but not peptide) bonds, in linear amides"/>
    <property type="evidence" value="ECO:0007669"/>
    <property type="project" value="TreeGrafter"/>
</dbReference>
<dbReference type="PANTHER" id="PTHR12993">
    <property type="entry name" value="N-ACETYLGLUCOSAMINYL-PHOSPHATIDYLINOSITOL DE-N-ACETYLASE-RELATED"/>
    <property type="match status" value="1"/>
</dbReference>
<dbReference type="Proteomes" id="UP000178859">
    <property type="component" value="Unassembled WGS sequence"/>
</dbReference>
<evidence type="ECO:0000313" key="1">
    <source>
        <dbReference type="EMBL" id="OGE64890.1"/>
    </source>
</evidence>
<proteinExistence type="predicted"/>
<dbReference type="SUPFAM" id="SSF102588">
    <property type="entry name" value="LmbE-like"/>
    <property type="match status" value="1"/>
</dbReference>
<name>A0A1F5MHY7_9BACT</name>
<protein>
    <recommendedName>
        <fullName evidence="3">GlcNAc-PI de-N-acetylase</fullName>
    </recommendedName>
</protein>
<organism evidence="1 2">
    <name type="scientific">Candidatus Daviesbacteria bacterium RIFCSPLOWO2_02_FULL_36_7</name>
    <dbReference type="NCBI Taxonomy" id="1797792"/>
    <lineage>
        <taxon>Bacteria</taxon>
        <taxon>Candidatus Daviesiibacteriota</taxon>
    </lineage>
</organism>
<evidence type="ECO:0000313" key="2">
    <source>
        <dbReference type="Proteomes" id="UP000178859"/>
    </source>
</evidence>
<dbReference type="AlphaFoldDB" id="A0A1F5MHY7"/>
<dbReference type="Pfam" id="PF02585">
    <property type="entry name" value="PIG-L"/>
    <property type="match status" value="1"/>
</dbReference>
<comment type="caution">
    <text evidence="1">The sequence shown here is derived from an EMBL/GenBank/DDBJ whole genome shotgun (WGS) entry which is preliminary data.</text>
</comment>
<reference evidence="1 2" key="1">
    <citation type="journal article" date="2016" name="Nat. Commun.">
        <title>Thousands of microbial genomes shed light on interconnected biogeochemical processes in an aquifer system.</title>
        <authorList>
            <person name="Anantharaman K."/>
            <person name="Brown C.T."/>
            <person name="Hug L.A."/>
            <person name="Sharon I."/>
            <person name="Castelle C.J."/>
            <person name="Probst A.J."/>
            <person name="Thomas B.C."/>
            <person name="Singh A."/>
            <person name="Wilkins M.J."/>
            <person name="Karaoz U."/>
            <person name="Brodie E.L."/>
            <person name="Williams K.H."/>
            <person name="Hubbard S.S."/>
            <person name="Banfield J.F."/>
        </authorList>
    </citation>
    <scope>NUCLEOTIDE SEQUENCE [LARGE SCALE GENOMIC DNA]</scope>
</reference>
<dbReference type="Gene3D" id="3.40.50.10320">
    <property type="entry name" value="LmbE-like"/>
    <property type="match status" value="1"/>
</dbReference>
<dbReference type="EMBL" id="MFDT01000023">
    <property type="protein sequence ID" value="OGE64890.1"/>
    <property type="molecule type" value="Genomic_DNA"/>
</dbReference>
<gene>
    <name evidence="1" type="ORF">A3I48_01250</name>
</gene>
<dbReference type="InterPro" id="IPR024078">
    <property type="entry name" value="LmbE-like_dom_sf"/>
</dbReference>
<dbReference type="PANTHER" id="PTHR12993:SF11">
    <property type="entry name" value="N-ACETYLGLUCOSAMINYL-PHOSPHATIDYLINOSITOL DE-N-ACETYLASE"/>
    <property type="match status" value="1"/>
</dbReference>
<accession>A0A1F5MHY7</accession>
<dbReference type="InterPro" id="IPR003737">
    <property type="entry name" value="GlcNAc_PI_deacetylase-related"/>
</dbReference>
<evidence type="ECO:0008006" key="3">
    <source>
        <dbReference type="Google" id="ProtNLM"/>
    </source>
</evidence>
<sequence>MTLKKSLPKSVVKPFKKTILAVGAHPDDIDIGCSGTVGKFVEEGAQVYYLVLTDGSKGSEDIKISNEELIKIRQEEQQNAADILGVKKIFFLNFVDGELENTPALRKEIIKIMRQVKPDIVICWDPTLYYDETRNMVNHPDHRKGGEAVVDCVYPFARNTRTFPELLDEGLQPHVVEELLLINFSKANYFVDISSIIDKKIKALESHKSQFRNIEEFGKRIKEMNKMIGQRAEPKTDFAEGFVKLVLRQPV</sequence>